<evidence type="ECO:0000259" key="5">
    <source>
        <dbReference type="PROSITE" id="PS51891"/>
    </source>
</evidence>
<keyword evidence="7" id="KW-1185">Reference proteome</keyword>
<proteinExistence type="inferred from homology"/>
<dbReference type="GO" id="GO:0046872">
    <property type="term" value="F:metal ion binding"/>
    <property type="evidence" value="ECO:0007669"/>
    <property type="project" value="UniProtKB-KW"/>
</dbReference>
<comment type="caution">
    <text evidence="6">The sequence shown here is derived from an EMBL/GenBank/DDBJ whole genome shotgun (WGS) entry which is preliminary data.</text>
</comment>
<organism evidence="6 7">
    <name type="scientific">Aliirhizobium smilacinae</name>
    <dbReference type="NCBI Taxonomy" id="1395944"/>
    <lineage>
        <taxon>Bacteria</taxon>
        <taxon>Pseudomonadati</taxon>
        <taxon>Pseudomonadota</taxon>
        <taxon>Alphaproteobacteria</taxon>
        <taxon>Hyphomicrobiales</taxon>
        <taxon>Rhizobiaceae</taxon>
        <taxon>Aliirhizobium</taxon>
    </lineage>
</organism>
<gene>
    <name evidence="6" type="ORF">FHP24_03055</name>
</gene>
<dbReference type="PANTHER" id="PTHR33337:SF40">
    <property type="entry name" value="CENP-V_GFA DOMAIN-CONTAINING PROTEIN-RELATED"/>
    <property type="match status" value="1"/>
</dbReference>
<dbReference type="Gene3D" id="3.90.1590.10">
    <property type="entry name" value="glutathione-dependent formaldehyde- activating enzyme (gfa)"/>
    <property type="match status" value="1"/>
</dbReference>
<dbReference type="OrthoDB" id="9807246at2"/>
<evidence type="ECO:0000256" key="4">
    <source>
        <dbReference type="ARBA" id="ARBA00023239"/>
    </source>
</evidence>
<evidence type="ECO:0000256" key="2">
    <source>
        <dbReference type="ARBA" id="ARBA00022723"/>
    </source>
</evidence>
<sequence>MSDRQASNTKRKLRGACQCGSVTYEVDDEFAFAVNCHCSICRRATGAAFKPLAGIEIGKLRVSTGRDDIKTIGANGWQDQRCNSCGSFLFAVVRDGTFAHIAMGTLLDDPTIRPQAHIFVGSKAPWFTITDTLPQYDQHIVADSV</sequence>
<evidence type="ECO:0000313" key="6">
    <source>
        <dbReference type="EMBL" id="TNM65274.1"/>
    </source>
</evidence>
<dbReference type="PANTHER" id="PTHR33337">
    <property type="entry name" value="GFA DOMAIN-CONTAINING PROTEIN"/>
    <property type="match status" value="1"/>
</dbReference>
<dbReference type="PROSITE" id="PS51891">
    <property type="entry name" value="CENP_V_GFA"/>
    <property type="match status" value="1"/>
</dbReference>
<dbReference type="GO" id="GO:0016846">
    <property type="term" value="F:carbon-sulfur lyase activity"/>
    <property type="evidence" value="ECO:0007669"/>
    <property type="project" value="InterPro"/>
</dbReference>
<dbReference type="EMBL" id="VDMN01000001">
    <property type="protein sequence ID" value="TNM65274.1"/>
    <property type="molecule type" value="Genomic_DNA"/>
</dbReference>
<protein>
    <submittedName>
        <fullName evidence="6">GFA family protein</fullName>
    </submittedName>
</protein>
<evidence type="ECO:0000313" key="7">
    <source>
        <dbReference type="Proteomes" id="UP000311605"/>
    </source>
</evidence>
<dbReference type="RefSeq" id="WP_139672675.1">
    <property type="nucleotide sequence ID" value="NZ_VDMN01000001.1"/>
</dbReference>
<dbReference type="InterPro" id="IPR011057">
    <property type="entry name" value="Mss4-like_sf"/>
</dbReference>
<name>A0A5C4XRQ7_9HYPH</name>
<dbReference type="InterPro" id="IPR006913">
    <property type="entry name" value="CENP-V/GFA"/>
</dbReference>
<dbReference type="AlphaFoldDB" id="A0A5C4XRQ7"/>
<dbReference type="Pfam" id="PF04828">
    <property type="entry name" value="GFA"/>
    <property type="match status" value="1"/>
</dbReference>
<dbReference type="Proteomes" id="UP000311605">
    <property type="component" value="Unassembled WGS sequence"/>
</dbReference>
<keyword evidence="4" id="KW-0456">Lyase</keyword>
<keyword evidence="2" id="KW-0479">Metal-binding</keyword>
<evidence type="ECO:0000256" key="1">
    <source>
        <dbReference type="ARBA" id="ARBA00005495"/>
    </source>
</evidence>
<evidence type="ECO:0000256" key="3">
    <source>
        <dbReference type="ARBA" id="ARBA00022833"/>
    </source>
</evidence>
<dbReference type="SUPFAM" id="SSF51316">
    <property type="entry name" value="Mss4-like"/>
    <property type="match status" value="1"/>
</dbReference>
<reference evidence="6 7" key="1">
    <citation type="submission" date="2019-06" db="EMBL/GenBank/DDBJ databases">
        <title>The draft genome of Rhizobium smilacinae PTYR-5.</title>
        <authorList>
            <person name="Liu L."/>
            <person name="Li L."/>
            <person name="Zhang X."/>
        </authorList>
    </citation>
    <scope>NUCLEOTIDE SEQUENCE [LARGE SCALE GENOMIC DNA]</scope>
    <source>
        <strain evidence="6 7">PTYR-5</strain>
    </source>
</reference>
<accession>A0A5C4XRQ7</accession>
<comment type="similarity">
    <text evidence="1">Belongs to the Gfa family.</text>
</comment>
<feature type="domain" description="CENP-V/GFA" evidence="5">
    <location>
        <begin position="13"/>
        <end position="137"/>
    </location>
</feature>
<keyword evidence="3" id="KW-0862">Zinc</keyword>